<keyword evidence="1" id="KW-1133">Transmembrane helix</keyword>
<evidence type="ECO:0000313" key="2">
    <source>
        <dbReference type="EMBL" id="ROI08269.1"/>
    </source>
</evidence>
<evidence type="ECO:0000256" key="1">
    <source>
        <dbReference type="SAM" id="Phobius"/>
    </source>
</evidence>
<keyword evidence="1" id="KW-0812">Transmembrane</keyword>
<comment type="caution">
    <text evidence="2">The sequence shown here is derived from an EMBL/GenBank/DDBJ whole genome shotgun (WGS) entry which is preliminary data.</text>
</comment>
<dbReference type="AlphaFoldDB" id="A0A3N0WVX4"/>
<keyword evidence="1" id="KW-0472">Membrane</keyword>
<dbReference type="EMBL" id="RJUG01000004">
    <property type="protein sequence ID" value="ROI08269.1"/>
    <property type="molecule type" value="Genomic_DNA"/>
</dbReference>
<reference evidence="3" key="2">
    <citation type="submission" date="2018-11" db="EMBL/GenBank/DDBJ databases">
        <title>Proposal to divide the Flavobacteriaceae and reorganize its genera based on Amino Acid Identity values calculated from whole genome sequences.</title>
        <authorList>
            <person name="Nicholson A.C."/>
            <person name="Gulvik C.A."/>
            <person name="Whitney A.M."/>
            <person name="Humrighouse B.W."/>
            <person name="Bell M."/>
            <person name="Holmens B."/>
            <person name="Steigerwalt A."/>
            <person name="Villarma A."/>
            <person name="Sheth M."/>
            <person name="Batra D."/>
            <person name="Pryor J."/>
            <person name="Bernardet J.-F."/>
            <person name="Hugo C."/>
            <person name="Kampfer P."/>
            <person name="Newman J."/>
            <person name="Mcquiston J.R."/>
        </authorList>
    </citation>
    <scope>NUCLEOTIDE SEQUENCE [LARGE SCALE GENOMIC DNA]</scope>
    <source>
        <strain evidence="3">H3056</strain>
    </source>
</reference>
<accession>A0A3N0WVX4</accession>
<feature type="transmembrane region" description="Helical" evidence="1">
    <location>
        <begin position="35"/>
        <end position="57"/>
    </location>
</feature>
<sequence length="331" mass="38061">MNFSENPGDPREYKTHDCNQKKFFPSPNFSIQKRIIFPFKFLIMKKFAALFLFFSVLSSAQNQRFMYDYTFVKDTLDKSNVTKELMYLDISKDGSKFYSRAVFVQDSTMYADFEKQIKNTGAMNVSVSFNGGSRGIVKDKILKNYPKQEVILESRVGRDLFHVAEDRKLIWKISPEKMKIGEFEAQKATTTFAGRKWTAFFAPELPFQDGPYKFQGLPGLIVKLEDDSKTHVFELKGVTKYTPAVEVTSQFNSPAKPLAVNREKYKKMFWDRRNDPAKDMKQLIASGGKFIIKDKNGVEISPASRIKEMEQGAKEANAKDNNLIEIDMLKP</sequence>
<dbReference type="InterPro" id="IPR005901">
    <property type="entry name" value="GLPGLI"/>
</dbReference>
<organism evidence="2 3">
    <name type="scientific">Kaistella daneshvariae</name>
    <dbReference type="NCBI Taxonomy" id="2487074"/>
    <lineage>
        <taxon>Bacteria</taxon>
        <taxon>Pseudomonadati</taxon>
        <taxon>Bacteroidota</taxon>
        <taxon>Flavobacteriia</taxon>
        <taxon>Flavobacteriales</taxon>
        <taxon>Weeksellaceae</taxon>
        <taxon>Chryseobacterium group</taxon>
        <taxon>Kaistella</taxon>
    </lineage>
</organism>
<dbReference type="Proteomes" id="UP000270224">
    <property type="component" value="Unassembled WGS sequence"/>
</dbReference>
<proteinExistence type="predicted"/>
<dbReference type="NCBIfam" id="TIGR01200">
    <property type="entry name" value="GLPGLI"/>
    <property type="match status" value="1"/>
</dbReference>
<protein>
    <submittedName>
        <fullName evidence="2">GLPGLI family protein</fullName>
    </submittedName>
</protein>
<name>A0A3N0WVX4_9FLAO</name>
<gene>
    <name evidence="2" type="ORF">EGI11_11570</name>
</gene>
<reference evidence="3" key="1">
    <citation type="submission" date="2018-11" db="EMBL/GenBank/DDBJ databases">
        <title>Proposal to divide the Flavobacteriaceae and reorganize its genera based on Amino Acid Identity values calculated from whole genome sequences.</title>
        <authorList>
            <person name="Nicholson A.C."/>
            <person name="Gulvik C.A."/>
            <person name="Whitney A.M."/>
            <person name="Humrighouse B.W."/>
            <person name="Bell M."/>
            <person name="Holmes B."/>
            <person name="Steigerwalt A."/>
            <person name="Villarma A."/>
            <person name="Sheth M."/>
            <person name="Batra D."/>
            <person name="Pryor J."/>
            <person name="Bernardet J.-F."/>
            <person name="Hugo C."/>
            <person name="Kampfer P."/>
            <person name="Newman J."/>
            <person name="Mcquiston J.R."/>
        </authorList>
    </citation>
    <scope>NUCLEOTIDE SEQUENCE [LARGE SCALE GENOMIC DNA]</scope>
    <source>
        <strain evidence="3">H3056</strain>
    </source>
</reference>
<evidence type="ECO:0000313" key="3">
    <source>
        <dbReference type="Proteomes" id="UP000270224"/>
    </source>
</evidence>